<comment type="caution">
    <text evidence="1">The sequence shown here is derived from an EMBL/GenBank/DDBJ whole genome shotgun (WGS) entry which is preliminary data.</text>
</comment>
<accession>A0AAV4D0A1</accession>
<evidence type="ECO:0000313" key="1">
    <source>
        <dbReference type="EMBL" id="GFO37489.1"/>
    </source>
</evidence>
<gene>
    <name evidence="1" type="ORF">PoB_006399400</name>
</gene>
<sequence length="198" mass="22153">MQPFFRLGPLTTPLRHVPGFQTSLKSHVIVLFAADKLTHQCTTCDIKLSGPPAAQAMSTQLESALEKPMQNAKWFKMGKKNLSREEQLHLGNDEFPYNGTNFEDSTTDMVNRRRKSGEGCHDLCDKVYGCYKKSPPGNSSCILDLVLESNIDDNIKSYLKSFFVNGEPWLIWQGSWLPIKGPGFESQSGPNNVFIAPL</sequence>
<name>A0AAV4D0A1_9GAST</name>
<evidence type="ECO:0000313" key="2">
    <source>
        <dbReference type="Proteomes" id="UP000735302"/>
    </source>
</evidence>
<dbReference type="AlphaFoldDB" id="A0AAV4D0A1"/>
<dbReference type="EMBL" id="BLXT01007237">
    <property type="protein sequence ID" value="GFO37489.1"/>
    <property type="molecule type" value="Genomic_DNA"/>
</dbReference>
<dbReference type="Proteomes" id="UP000735302">
    <property type="component" value="Unassembled WGS sequence"/>
</dbReference>
<keyword evidence="2" id="KW-1185">Reference proteome</keyword>
<proteinExistence type="predicted"/>
<organism evidence="1 2">
    <name type="scientific">Plakobranchus ocellatus</name>
    <dbReference type="NCBI Taxonomy" id="259542"/>
    <lineage>
        <taxon>Eukaryota</taxon>
        <taxon>Metazoa</taxon>
        <taxon>Spiralia</taxon>
        <taxon>Lophotrochozoa</taxon>
        <taxon>Mollusca</taxon>
        <taxon>Gastropoda</taxon>
        <taxon>Heterobranchia</taxon>
        <taxon>Euthyneura</taxon>
        <taxon>Panpulmonata</taxon>
        <taxon>Sacoglossa</taxon>
        <taxon>Placobranchoidea</taxon>
        <taxon>Plakobranchidae</taxon>
        <taxon>Plakobranchus</taxon>
    </lineage>
</organism>
<reference evidence="1 2" key="1">
    <citation type="journal article" date="2021" name="Elife">
        <title>Chloroplast acquisition without the gene transfer in kleptoplastic sea slugs, Plakobranchus ocellatus.</title>
        <authorList>
            <person name="Maeda T."/>
            <person name="Takahashi S."/>
            <person name="Yoshida T."/>
            <person name="Shimamura S."/>
            <person name="Takaki Y."/>
            <person name="Nagai Y."/>
            <person name="Toyoda A."/>
            <person name="Suzuki Y."/>
            <person name="Arimoto A."/>
            <person name="Ishii H."/>
            <person name="Satoh N."/>
            <person name="Nishiyama T."/>
            <person name="Hasebe M."/>
            <person name="Maruyama T."/>
            <person name="Minagawa J."/>
            <person name="Obokata J."/>
            <person name="Shigenobu S."/>
        </authorList>
    </citation>
    <scope>NUCLEOTIDE SEQUENCE [LARGE SCALE GENOMIC DNA]</scope>
</reference>
<protein>
    <submittedName>
        <fullName evidence="1">Uncharacterized protein</fullName>
    </submittedName>
</protein>